<name>A0A1J8QE76_9AGAM</name>
<feature type="signal peptide" evidence="1">
    <location>
        <begin position="1"/>
        <end position="22"/>
    </location>
</feature>
<feature type="chain" id="PRO_5012520908" evidence="1">
    <location>
        <begin position="23"/>
        <end position="83"/>
    </location>
</feature>
<evidence type="ECO:0000313" key="2">
    <source>
        <dbReference type="EMBL" id="OJA11905.1"/>
    </source>
</evidence>
<comment type="caution">
    <text evidence="2">The sequence shown here is derived from an EMBL/GenBank/DDBJ whole genome shotgun (WGS) entry which is preliminary data.</text>
</comment>
<dbReference type="Proteomes" id="UP000183567">
    <property type="component" value="Unassembled WGS sequence"/>
</dbReference>
<keyword evidence="1" id="KW-0732">Signal</keyword>
<dbReference type="EMBL" id="LVVM01004879">
    <property type="protein sequence ID" value="OJA11905.1"/>
    <property type="molecule type" value="Genomic_DNA"/>
</dbReference>
<gene>
    <name evidence="2" type="ORF">AZE42_07648</name>
</gene>
<reference evidence="2 3" key="1">
    <citation type="submission" date="2016-03" db="EMBL/GenBank/DDBJ databases">
        <title>Comparative genomics of the ectomycorrhizal sister species Rhizopogon vinicolor and Rhizopogon vesiculosus (Basidiomycota: Boletales) reveals a divergence of the mating type B locus.</title>
        <authorList>
            <person name="Mujic A.B."/>
            <person name="Kuo A."/>
            <person name="Tritt A."/>
            <person name="Lipzen A."/>
            <person name="Chen C."/>
            <person name="Johnson J."/>
            <person name="Sharma A."/>
            <person name="Barry K."/>
            <person name="Grigoriev I.V."/>
            <person name="Spatafora J.W."/>
        </authorList>
    </citation>
    <scope>NUCLEOTIDE SEQUENCE [LARGE SCALE GENOMIC DNA]</scope>
    <source>
        <strain evidence="2 3">AM-OR11-056</strain>
    </source>
</reference>
<dbReference type="AlphaFoldDB" id="A0A1J8QE76"/>
<sequence>MRASTVFTLFFSFFCAVGVAFCLPSPLPASIYAPGNRDIPNKHIAAPADLFLRGLGQLSMREIQLQIRDYCLKFPCGEAIGKI</sequence>
<proteinExistence type="predicted"/>
<evidence type="ECO:0000256" key="1">
    <source>
        <dbReference type="SAM" id="SignalP"/>
    </source>
</evidence>
<keyword evidence="3" id="KW-1185">Reference proteome</keyword>
<dbReference type="OrthoDB" id="2660537at2759"/>
<accession>A0A1J8QE76</accession>
<protein>
    <submittedName>
        <fullName evidence="2">Uncharacterized protein</fullName>
    </submittedName>
</protein>
<organism evidence="2 3">
    <name type="scientific">Rhizopogon vesiculosus</name>
    <dbReference type="NCBI Taxonomy" id="180088"/>
    <lineage>
        <taxon>Eukaryota</taxon>
        <taxon>Fungi</taxon>
        <taxon>Dikarya</taxon>
        <taxon>Basidiomycota</taxon>
        <taxon>Agaricomycotina</taxon>
        <taxon>Agaricomycetes</taxon>
        <taxon>Agaricomycetidae</taxon>
        <taxon>Boletales</taxon>
        <taxon>Suillineae</taxon>
        <taxon>Rhizopogonaceae</taxon>
        <taxon>Rhizopogon</taxon>
    </lineage>
</organism>
<evidence type="ECO:0000313" key="3">
    <source>
        <dbReference type="Proteomes" id="UP000183567"/>
    </source>
</evidence>